<dbReference type="InterPro" id="IPR036249">
    <property type="entry name" value="Thioredoxin-like_sf"/>
</dbReference>
<comment type="similarity">
    <text evidence="1">Belongs to the GST superfamily.</text>
</comment>
<proteinExistence type="inferred from homology"/>
<dbReference type="CDD" id="cd03188">
    <property type="entry name" value="GST_C_Beta"/>
    <property type="match status" value="1"/>
</dbReference>
<dbReference type="SUPFAM" id="SSF52833">
    <property type="entry name" value="Thioredoxin-like"/>
    <property type="match status" value="1"/>
</dbReference>
<evidence type="ECO:0000259" key="3">
    <source>
        <dbReference type="PROSITE" id="PS50405"/>
    </source>
</evidence>
<evidence type="ECO:0000256" key="1">
    <source>
        <dbReference type="RuleBase" id="RU003494"/>
    </source>
</evidence>
<dbReference type="PANTHER" id="PTHR44051:SF8">
    <property type="entry name" value="GLUTATHIONE S-TRANSFERASE GSTA"/>
    <property type="match status" value="1"/>
</dbReference>
<evidence type="ECO:0000313" key="4">
    <source>
        <dbReference type="EMBL" id="SUT87495.1"/>
    </source>
</evidence>
<keyword evidence="4" id="KW-0808">Transferase</keyword>
<dbReference type="Pfam" id="PF00043">
    <property type="entry name" value="GST_C"/>
    <property type="match status" value="1"/>
</dbReference>
<dbReference type="SFLD" id="SFLDG00358">
    <property type="entry name" value="Main_(cytGST)"/>
    <property type="match status" value="1"/>
</dbReference>
<dbReference type="InterPro" id="IPR004045">
    <property type="entry name" value="Glutathione_S-Trfase_N"/>
</dbReference>
<feature type="domain" description="GST C-terminal" evidence="3">
    <location>
        <begin position="83"/>
        <end position="205"/>
    </location>
</feature>
<dbReference type="PANTHER" id="PTHR44051">
    <property type="entry name" value="GLUTATHIONE S-TRANSFERASE-RELATED"/>
    <property type="match status" value="1"/>
</dbReference>
<dbReference type="CDD" id="cd03057">
    <property type="entry name" value="GST_N_Beta"/>
    <property type="match status" value="1"/>
</dbReference>
<organism evidence="4 5">
    <name type="scientific">[Actinobacillus] rossii</name>
    <dbReference type="NCBI Taxonomy" id="123820"/>
    <lineage>
        <taxon>Bacteria</taxon>
        <taxon>Pseudomonadati</taxon>
        <taxon>Pseudomonadota</taxon>
        <taxon>Gammaproteobacteria</taxon>
        <taxon>Pasteurellales</taxon>
        <taxon>Pasteurellaceae</taxon>
    </lineage>
</organism>
<dbReference type="InterPro" id="IPR040079">
    <property type="entry name" value="Glutathione_S-Trfase"/>
</dbReference>
<dbReference type="InterPro" id="IPR036282">
    <property type="entry name" value="Glutathione-S-Trfase_C_sf"/>
</dbReference>
<keyword evidence="5" id="KW-1185">Reference proteome</keyword>
<evidence type="ECO:0000259" key="2">
    <source>
        <dbReference type="PROSITE" id="PS50404"/>
    </source>
</evidence>
<gene>
    <name evidence="4" type="primary">gst</name>
    <name evidence="4" type="ORF">NCTC10801_00194</name>
</gene>
<dbReference type="InterPro" id="IPR010987">
    <property type="entry name" value="Glutathione-S-Trfase_C-like"/>
</dbReference>
<feature type="domain" description="GST N-terminal" evidence="2">
    <location>
        <begin position="1"/>
        <end position="77"/>
    </location>
</feature>
<dbReference type="SFLD" id="SFLDS00019">
    <property type="entry name" value="Glutathione_Transferase_(cytos"/>
    <property type="match status" value="1"/>
</dbReference>
<accession>A0A380TMU5</accession>
<evidence type="ECO:0000313" key="5">
    <source>
        <dbReference type="Proteomes" id="UP000254649"/>
    </source>
</evidence>
<dbReference type="InterPro" id="IPR004046">
    <property type="entry name" value="GST_C"/>
</dbReference>
<name>A0A380TMU5_9PAST</name>
<dbReference type="SUPFAM" id="SSF47616">
    <property type="entry name" value="GST C-terminal domain-like"/>
    <property type="match status" value="1"/>
</dbReference>
<dbReference type="AlphaFoldDB" id="A0A380TMU5"/>
<dbReference type="EMBL" id="UFRQ01000003">
    <property type="protein sequence ID" value="SUT87495.1"/>
    <property type="molecule type" value="Genomic_DNA"/>
</dbReference>
<dbReference type="Gene3D" id="3.40.30.10">
    <property type="entry name" value="Glutaredoxin"/>
    <property type="match status" value="1"/>
</dbReference>
<dbReference type="Gene3D" id="1.20.1050.10">
    <property type="match status" value="1"/>
</dbReference>
<dbReference type="PROSITE" id="PS50404">
    <property type="entry name" value="GST_NTER"/>
    <property type="match status" value="1"/>
</dbReference>
<dbReference type="Pfam" id="PF02798">
    <property type="entry name" value="GST_N"/>
    <property type="match status" value="1"/>
</dbReference>
<sequence>MKLYYLKGACSLVPHIALEWVGKPYVAIEASREEIKKPEYLALNPQGSVPLLIDGDFVLSQNVAILSYLDALNPDVKLFGSKTVQDKAKAMKWLAFCNADLHKAFGPLFHLPAYAKDNEKLTNDIRQAAAKQVLTLLAIANEHLSHHLYLGEQLSVADIYLYVELRWCKLIGLDYSPLVHLEPFYQRVSENAGVKAALAKQGLPA</sequence>
<dbReference type="Proteomes" id="UP000254649">
    <property type="component" value="Unassembled WGS sequence"/>
</dbReference>
<dbReference type="EC" id="2.5.1.18" evidence="4"/>
<dbReference type="PROSITE" id="PS50405">
    <property type="entry name" value="GST_CTER"/>
    <property type="match status" value="1"/>
</dbReference>
<reference evidence="4 5" key="1">
    <citation type="submission" date="2018-06" db="EMBL/GenBank/DDBJ databases">
        <authorList>
            <consortium name="Pathogen Informatics"/>
            <person name="Doyle S."/>
        </authorList>
    </citation>
    <scope>NUCLEOTIDE SEQUENCE [LARGE SCALE GENOMIC DNA]</scope>
    <source>
        <strain evidence="4 5">NCTC10801</strain>
    </source>
</reference>
<dbReference type="OrthoDB" id="509852at2"/>
<dbReference type="SFLD" id="SFLDG01150">
    <property type="entry name" value="Main.1:_Beta-like"/>
    <property type="match status" value="1"/>
</dbReference>
<dbReference type="GO" id="GO:0004364">
    <property type="term" value="F:glutathione transferase activity"/>
    <property type="evidence" value="ECO:0007669"/>
    <property type="project" value="UniProtKB-EC"/>
</dbReference>
<protein>
    <submittedName>
        <fullName evidence="4">Glutathione S-transferase domain-containing protein</fullName>
        <ecNumber evidence="4">2.5.1.18</ecNumber>
    </submittedName>
</protein>